<feature type="domain" description="RRM" evidence="2">
    <location>
        <begin position="24"/>
        <end position="55"/>
    </location>
</feature>
<feature type="compositionally biased region" description="Low complexity" evidence="1">
    <location>
        <begin position="160"/>
        <end position="179"/>
    </location>
</feature>
<dbReference type="EMBL" id="JANBUW010000008">
    <property type="protein sequence ID" value="KAJ2851790.1"/>
    <property type="molecule type" value="Genomic_DNA"/>
</dbReference>
<dbReference type="Proteomes" id="UP001139887">
    <property type="component" value="Unassembled WGS sequence"/>
</dbReference>
<feature type="compositionally biased region" description="Basic residues" evidence="1">
    <location>
        <begin position="75"/>
        <end position="84"/>
    </location>
</feature>
<dbReference type="OrthoDB" id="5970at2759"/>
<dbReference type="InterPro" id="IPR012677">
    <property type="entry name" value="Nucleotide-bd_a/b_plait_sf"/>
</dbReference>
<dbReference type="Gene3D" id="3.30.70.330">
    <property type="match status" value="1"/>
</dbReference>
<gene>
    <name evidence="3" type="ORF">IWW36_000751</name>
</gene>
<feature type="compositionally biased region" description="Pro residues" evidence="1">
    <location>
        <begin position="212"/>
        <end position="224"/>
    </location>
</feature>
<dbReference type="SUPFAM" id="SSF54928">
    <property type="entry name" value="RNA-binding domain, RBD"/>
    <property type="match status" value="1"/>
</dbReference>
<feature type="compositionally biased region" description="Basic and acidic residues" evidence="1">
    <location>
        <begin position="180"/>
        <end position="195"/>
    </location>
</feature>
<dbReference type="Pfam" id="PF00076">
    <property type="entry name" value="RRM_1"/>
    <property type="match status" value="1"/>
</dbReference>
<dbReference type="InterPro" id="IPR050907">
    <property type="entry name" value="SRSF"/>
</dbReference>
<dbReference type="InterPro" id="IPR035979">
    <property type="entry name" value="RBD_domain_sf"/>
</dbReference>
<feature type="region of interest" description="Disordered" evidence="1">
    <location>
        <begin position="67"/>
        <end position="224"/>
    </location>
</feature>
<feature type="compositionally biased region" description="Basic and acidic residues" evidence="1">
    <location>
        <begin position="99"/>
        <end position="130"/>
    </location>
</feature>
<evidence type="ECO:0000259" key="2">
    <source>
        <dbReference type="Pfam" id="PF00076"/>
    </source>
</evidence>
<keyword evidence="4" id="KW-1185">Reference proteome</keyword>
<name>A0A9W8ICR6_9FUNG</name>
<proteinExistence type="predicted"/>
<reference evidence="3" key="1">
    <citation type="submission" date="2022-07" db="EMBL/GenBank/DDBJ databases">
        <title>Phylogenomic reconstructions and comparative analyses of Kickxellomycotina fungi.</title>
        <authorList>
            <person name="Reynolds N.K."/>
            <person name="Stajich J.E."/>
            <person name="Barry K."/>
            <person name="Grigoriev I.V."/>
            <person name="Crous P."/>
            <person name="Smith M.E."/>
        </authorList>
    </citation>
    <scope>NUCLEOTIDE SEQUENCE</scope>
    <source>
        <strain evidence="3">NRRL 1566</strain>
    </source>
</reference>
<protein>
    <recommendedName>
        <fullName evidence="2">RRM domain-containing protein</fullName>
    </recommendedName>
</protein>
<evidence type="ECO:0000313" key="3">
    <source>
        <dbReference type="EMBL" id="KAJ2851790.1"/>
    </source>
</evidence>
<dbReference type="AlphaFoldDB" id="A0A9W8ICR6"/>
<dbReference type="InterPro" id="IPR000504">
    <property type="entry name" value="RRM_dom"/>
</dbReference>
<dbReference type="GO" id="GO:0003723">
    <property type="term" value="F:RNA binding"/>
    <property type="evidence" value="ECO:0007669"/>
    <property type="project" value="InterPro"/>
</dbReference>
<evidence type="ECO:0000256" key="1">
    <source>
        <dbReference type="SAM" id="MobiDB-lite"/>
    </source>
</evidence>
<dbReference type="PANTHER" id="PTHR23147">
    <property type="entry name" value="SERINE/ARGININE RICH SPLICING FACTOR"/>
    <property type="match status" value="1"/>
</dbReference>
<sequence length="224" mass="25816">MGKRILHVSGFSRSVRARELAHAFERFAFVEYEDSRDAADAFDRMHDQYVGEYRIAVQWAKRPPARSWRFDRGGRGRSRSRSRSRSPYGSRGRPRSRSFSRERDYARGRRDSRDRYDRYDDRRRSYDESPPRAGRRFASRSPSRSPRPRDDSLERANGGPPRSLSPRDYSRSPSRSPLPHSDDMHASEPPEERGAPLDNANGAVRSPEPNGDAPPPPPPNDYSE</sequence>
<evidence type="ECO:0000313" key="4">
    <source>
        <dbReference type="Proteomes" id="UP001139887"/>
    </source>
</evidence>
<comment type="caution">
    <text evidence="3">The sequence shown here is derived from an EMBL/GenBank/DDBJ whole genome shotgun (WGS) entry which is preliminary data.</text>
</comment>
<accession>A0A9W8ICR6</accession>
<organism evidence="3 4">
    <name type="scientific">Coemansia brasiliensis</name>
    <dbReference type="NCBI Taxonomy" id="2650707"/>
    <lineage>
        <taxon>Eukaryota</taxon>
        <taxon>Fungi</taxon>
        <taxon>Fungi incertae sedis</taxon>
        <taxon>Zoopagomycota</taxon>
        <taxon>Kickxellomycotina</taxon>
        <taxon>Kickxellomycetes</taxon>
        <taxon>Kickxellales</taxon>
        <taxon>Kickxellaceae</taxon>
        <taxon>Coemansia</taxon>
    </lineage>
</organism>